<evidence type="ECO:0000313" key="2">
    <source>
        <dbReference type="Proteomes" id="UP000327085"/>
    </source>
</evidence>
<dbReference type="Gramene" id="VVA26511">
    <property type="protein sequence ID" value="VVA26511"/>
    <property type="gene ID" value="Prudul26B006299"/>
</dbReference>
<protein>
    <submittedName>
        <fullName evidence="1">Uncharacterized protein</fullName>
    </submittedName>
</protein>
<accession>A0A5E4FIG0</accession>
<dbReference type="InParanoid" id="A0A5E4FIG0"/>
<evidence type="ECO:0000313" key="1">
    <source>
        <dbReference type="EMBL" id="VVA26511.1"/>
    </source>
</evidence>
<gene>
    <name evidence="1" type="ORF">ALMOND_2B006299</name>
</gene>
<dbReference type="Proteomes" id="UP000327085">
    <property type="component" value="Chromosome 7"/>
</dbReference>
<name>A0A5E4FIG0_PRUDU</name>
<organism evidence="1 2">
    <name type="scientific">Prunus dulcis</name>
    <name type="common">Almond</name>
    <name type="synonym">Amygdalus dulcis</name>
    <dbReference type="NCBI Taxonomy" id="3755"/>
    <lineage>
        <taxon>Eukaryota</taxon>
        <taxon>Viridiplantae</taxon>
        <taxon>Streptophyta</taxon>
        <taxon>Embryophyta</taxon>
        <taxon>Tracheophyta</taxon>
        <taxon>Spermatophyta</taxon>
        <taxon>Magnoliopsida</taxon>
        <taxon>eudicotyledons</taxon>
        <taxon>Gunneridae</taxon>
        <taxon>Pentapetalae</taxon>
        <taxon>rosids</taxon>
        <taxon>fabids</taxon>
        <taxon>Rosales</taxon>
        <taxon>Rosaceae</taxon>
        <taxon>Amygdaloideae</taxon>
        <taxon>Amygdaleae</taxon>
        <taxon>Prunus</taxon>
    </lineage>
</organism>
<reference evidence="2" key="1">
    <citation type="journal article" date="2020" name="Plant J.">
        <title>Transposons played a major role in the diversification between the closely related almond and peach genomes: results from the almond genome sequence.</title>
        <authorList>
            <person name="Alioto T."/>
            <person name="Alexiou K.G."/>
            <person name="Bardil A."/>
            <person name="Barteri F."/>
            <person name="Castanera R."/>
            <person name="Cruz F."/>
            <person name="Dhingra A."/>
            <person name="Duval H."/>
            <person name="Fernandez I Marti A."/>
            <person name="Frias L."/>
            <person name="Galan B."/>
            <person name="Garcia J.L."/>
            <person name="Howad W."/>
            <person name="Gomez-Garrido J."/>
            <person name="Gut M."/>
            <person name="Julca I."/>
            <person name="Morata J."/>
            <person name="Puigdomenech P."/>
            <person name="Ribeca P."/>
            <person name="Rubio Cabetas M.J."/>
            <person name="Vlasova A."/>
            <person name="Wirthensohn M."/>
            <person name="Garcia-Mas J."/>
            <person name="Gabaldon T."/>
            <person name="Casacuberta J.M."/>
            <person name="Arus P."/>
        </authorList>
    </citation>
    <scope>NUCLEOTIDE SEQUENCE [LARGE SCALE GENOMIC DNA]</scope>
    <source>
        <strain evidence="2">cv. Texas</strain>
    </source>
</reference>
<dbReference type="AlphaFoldDB" id="A0A5E4FIG0"/>
<sequence>MGRLPVFRAIRFPIYRITNLLGGVMGGLRQSAKVIDLWVFEIYRNQGGLLLELRDVIPAVLVNLGWGKRSITGLERPRLRWSAMKGDGQLARQVVLNTLGDVMIRELVTESLHFSLEMHVSRRFPSGGLHMRGVPLSVKASITRHFGV</sequence>
<proteinExistence type="predicted"/>
<dbReference type="EMBL" id="CABIKO010000108">
    <property type="protein sequence ID" value="VVA26511.1"/>
    <property type="molecule type" value="Genomic_DNA"/>
</dbReference>